<dbReference type="PANTHER" id="PTHR24361">
    <property type="entry name" value="MITOGEN-ACTIVATED KINASE KINASE KINASE"/>
    <property type="match status" value="1"/>
</dbReference>
<dbReference type="GO" id="GO:0005524">
    <property type="term" value="F:ATP binding"/>
    <property type="evidence" value="ECO:0007669"/>
    <property type="project" value="UniProtKB-UniRule"/>
</dbReference>
<reference evidence="12 13" key="1">
    <citation type="journal article" date="2015" name="Fungal Genet. Biol.">
        <title>Evolution of novel wood decay mechanisms in Agaricales revealed by the genome sequences of Fistulina hepatica and Cylindrobasidium torrendii.</title>
        <authorList>
            <person name="Floudas D."/>
            <person name="Held B.W."/>
            <person name="Riley R."/>
            <person name="Nagy L.G."/>
            <person name="Koehler G."/>
            <person name="Ransdell A.S."/>
            <person name="Younus H."/>
            <person name="Chow J."/>
            <person name="Chiniquy J."/>
            <person name="Lipzen A."/>
            <person name="Tritt A."/>
            <person name="Sun H."/>
            <person name="Haridas S."/>
            <person name="LaButti K."/>
            <person name="Ohm R.A."/>
            <person name="Kues U."/>
            <person name="Blanchette R.A."/>
            <person name="Grigoriev I.V."/>
            <person name="Minto R.E."/>
            <person name="Hibbett D.S."/>
        </authorList>
    </citation>
    <scope>NUCLEOTIDE SEQUENCE [LARGE SCALE GENOMIC DNA]</scope>
    <source>
        <strain evidence="12 13">ATCC 64428</strain>
    </source>
</reference>
<evidence type="ECO:0000256" key="4">
    <source>
        <dbReference type="ARBA" id="ARBA00022741"/>
    </source>
</evidence>
<dbReference type="GO" id="GO:0004674">
    <property type="term" value="F:protein serine/threonine kinase activity"/>
    <property type="evidence" value="ECO:0007669"/>
    <property type="project" value="UniProtKB-KW"/>
</dbReference>
<protein>
    <recommendedName>
        <fullName evidence="1">non-specific serine/threonine protein kinase</fullName>
        <ecNumber evidence="1">2.7.11.1</ecNumber>
    </recommendedName>
</protein>
<keyword evidence="3" id="KW-0808">Transferase</keyword>
<dbReference type="InterPro" id="IPR011009">
    <property type="entry name" value="Kinase-like_dom_sf"/>
</dbReference>
<dbReference type="PROSITE" id="PS50011">
    <property type="entry name" value="PROTEIN_KINASE_DOM"/>
    <property type="match status" value="1"/>
</dbReference>
<evidence type="ECO:0000256" key="1">
    <source>
        <dbReference type="ARBA" id="ARBA00012513"/>
    </source>
</evidence>
<dbReference type="SMART" id="SM00220">
    <property type="entry name" value="S_TKc"/>
    <property type="match status" value="1"/>
</dbReference>
<organism evidence="12 13">
    <name type="scientific">Fistulina hepatica ATCC 64428</name>
    <dbReference type="NCBI Taxonomy" id="1128425"/>
    <lineage>
        <taxon>Eukaryota</taxon>
        <taxon>Fungi</taxon>
        <taxon>Dikarya</taxon>
        <taxon>Basidiomycota</taxon>
        <taxon>Agaricomycotina</taxon>
        <taxon>Agaricomycetes</taxon>
        <taxon>Agaricomycetidae</taxon>
        <taxon>Agaricales</taxon>
        <taxon>Fistulinaceae</taxon>
        <taxon>Fistulina</taxon>
    </lineage>
</organism>
<evidence type="ECO:0000256" key="3">
    <source>
        <dbReference type="ARBA" id="ARBA00022679"/>
    </source>
</evidence>
<evidence type="ECO:0000256" key="6">
    <source>
        <dbReference type="ARBA" id="ARBA00022840"/>
    </source>
</evidence>
<feature type="non-terminal residue" evidence="12">
    <location>
        <position position="242"/>
    </location>
</feature>
<dbReference type="OrthoDB" id="541276at2759"/>
<keyword evidence="5 12" id="KW-0418">Kinase</keyword>
<dbReference type="PANTHER" id="PTHR24361:SF433">
    <property type="entry name" value="PROTEIN KINASE DOMAIN-CONTAINING PROTEIN"/>
    <property type="match status" value="1"/>
</dbReference>
<gene>
    <name evidence="12" type="ORF">FISHEDRAFT_46950</name>
</gene>
<evidence type="ECO:0000256" key="8">
    <source>
        <dbReference type="ARBA" id="ARBA00048679"/>
    </source>
</evidence>
<keyword evidence="2 10" id="KW-0723">Serine/threonine-protein kinase</keyword>
<evidence type="ECO:0000313" key="13">
    <source>
        <dbReference type="Proteomes" id="UP000054144"/>
    </source>
</evidence>
<keyword evidence="13" id="KW-1185">Reference proteome</keyword>
<comment type="catalytic activity">
    <reaction evidence="7">
        <text>L-threonyl-[protein] + ATP = O-phospho-L-threonyl-[protein] + ADP + H(+)</text>
        <dbReference type="Rhea" id="RHEA:46608"/>
        <dbReference type="Rhea" id="RHEA-COMP:11060"/>
        <dbReference type="Rhea" id="RHEA-COMP:11605"/>
        <dbReference type="ChEBI" id="CHEBI:15378"/>
        <dbReference type="ChEBI" id="CHEBI:30013"/>
        <dbReference type="ChEBI" id="CHEBI:30616"/>
        <dbReference type="ChEBI" id="CHEBI:61977"/>
        <dbReference type="ChEBI" id="CHEBI:456216"/>
        <dbReference type="EC" id="2.7.11.1"/>
    </reaction>
</comment>
<evidence type="ECO:0000256" key="7">
    <source>
        <dbReference type="ARBA" id="ARBA00047899"/>
    </source>
</evidence>
<name>A0A0D7A9N2_9AGAR</name>
<dbReference type="Proteomes" id="UP000054144">
    <property type="component" value="Unassembled WGS sequence"/>
</dbReference>
<dbReference type="EC" id="2.7.11.1" evidence="1"/>
<dbReference type="Gene3D" id="1.10.510.10">
    <property type="entry name" value="Transferase(Phosphotransferase) domain 1"/>
    <property type="match status" value="1"/>
</dbReference>
<evidence type="ECO:0000313" key="12">
    <source>
        <dbReference type="EMBL" id="KIY46651.1"/>
    </source>
</evidence>
<dbReference type="PROSITE" id="PS00107">
    <property type="entry name" value="PROTEIN_KINASE_ATP"/>
    <property type="match status" value="1"/>
</dbReference>
<evidence type="ECO:0000259" key="11">
    <source>
        <dbReference type="PROSITE" id="PS50011"/>
    </source>
</evidence>
<dbReference type="InterPro" id="IPR017441">
    <property type="entry name" value="Protein_kinase_ATP_BS"/>
</dbReference>
<sequence>MSFDASYHVNNLSGLTFDFMNGRILLENPVGRGAYGYIYRGRDISRPKHEQTLYAVKCIEMPTPGTLRHTIFETELAVLDMLGDHPNILTFHGAAYHSPHVFLLLDLCEGGDLFNAATRTDYFANEDAVRNTFLQILNAVQYCHSNGVYHRDLKPDNVLFSKHGHVYLADFGLSTMEPTTYITGVGTKAYMSPECLGEDILCVGFDNGPNDVWALGVLLLNILTCKMPWPRAAYHNVNYSAF</sequence>
<dbReference type="EMBL" id="KN882026">
    <property type="protein sequence ID" value="KIY46651.1"/>
    <property type="molecule type" value="Genomic_DNA"/>
</dbReference>
<keyword evidence="4 9" id="KW-0547">Nucleotide-binding</keyword>
<dbReference type="PROSITE" id="PS00108">
    <property type="entry name" value="PROTEIN_KINASE_ST"/>
    <property type="match status" value="1"/>
</dbReference>
<feature type="domain" description="Protein kinase" evidence="11">
    <location>
        <begin position="24"/>
        <end position="242"/>
    </location>
</feature>
<dbReference type="InterPro" id="IPR008271">
    <property type="entry name" value="Ser/Thr_kinase_AS"/>
</dbReference>
<accession>A0A0D7A9N2</accession>
<dbReference type="InterPro" id="IPR053235">
    <property type="entry name" value="Ser_Thr_kinase"/>
</dbReference>
<dbReference type="SUPFAM" id="SSF56112">
    <property type="entry name" value="Protein kinase-like (PK-like)"/>
    <property type="match status" value="1"/>
</dbReference>
<dbReference type="AlphaFoldDB" id="A0A0D7A9N2"/>
<evidence type="ECO:0000256" key="2">
    <source>
        <dbReference type="ARBA" id="ARBA00022527"/>
    </source>
</evidence>
<comment type="similarity">
    <text evidence="10">Belongs to the protein kinase superfamily.</text>
</comment>
<feature type="binding site" evidence="9">
    <location>
        <position position="57"/>
    </location>
    <ligand>
        <name>ATP</name>
        <dbReference type="ChEBI" id="CHEBI:30616"/>
    </ligand>
</feature>
<evidence type="ECO:0000256" key="10">
    <source>
        <dbReference type="RuleBase" id="RU000304"/>
    </source>
</evidence>
<evidence type="ECO:0000256" key="5">
    <source>
        <dbReference type="ARBA" id="ARBA00022777"/>
    </source>
</evidence>
<keyword evidence="6 9" id="KW-0067">ATP-binding</keyword>
<evidence type="ECO:0000256" key="9">
    <source>
        <dbReference type="PROSITE-ProRule" id="PRU10141"/>
    </source>
</evidence>
<dbReference type="Pfam" id="PF00069">
    <property type="entry name" value="Pkinase"/>
    <property type="match status" value="1"/>
</dbReference>
<dbReference type="InterPro" id="IPR000719">
    <property type="entry name" value="Prot_kinase_dom"/>
</dbReference>
<dbReference type="GO" id="GO:0005737">
    <property type="term" value="C:cytoplasm"/>
    <property type="evidence" value="ECO:0007669"/>
    <property type="project" value="TreeGrafter"/>
</dbReference>
<proteinExistence type="inferred from homology"/>
<comment type="catalytic activity">
    <reaction evidence="8">
        <text>L-seryl-[protein] + ATP = O-phospho-L-seryl-[protein] + ADP + H(+)</text>
        <dbReference type="Rhea" id="RHEA:17989"/>
        <dbReference type="Rhea" id="RHEA-COMP:9863"/>
        <dbReference type="Rhea" id="RHEA-COMP:11604"/>
        <dbReference type="ChEBI" id="CHEBI:15378"/>
        <dbReference type="ChEBI" id="CHEBI:29999"/>
        <dbReference type="ChEBI" id="CHEBI:30616"/>
        <dbReference type="ChEBI" id="CHEBI:83421"/>
        <dbReference type="ChEBI" id="CHEBI:456216"/>
        <dbReference type="EC" id="2.7.11.1"/>
    </reaction>
</comment>